<dbReference type="Pfam" id="PF13353">
    <property type="entry name" value="Fer4_12"/>
    <property type="match status" value="1"/>
</dbReference>
<evidence type="ECO:0000313" key="1">
    <source>
        <dbReference type="EMBL" id="MDO4841723.1"/>
    </source>
</evidence>
<name>A0AA43U5X7_9ACTN</name>
<dbReference type="EMBL" id="JAUMVS010000042">
    <property type="protein sequence ID" value="MDO4841723.1"/>
    <property type="molecule type" value="Genomic_DNA"/>
</dbReference>
<sequence length="159" mass="18165">MLIKGLKDEDFVNYKLPCMFVVTSFCTFKCDIESGVSCCQNSSLAKQPATNVSDDTIIQRYLNNPISKSIVFGGLEPVEQFGELCRFLDKLRREYKCGDDVVIYTGFNKDEISDELEKLRAFENIIVKFGRFVPNKEKRYDDVLGITLSSPNQYAERIS</sequence>
<dbReference type="Proteomes" id="UP001168575">
    <property type="component" value="Unassembled WGS sequence"/>
</dbReference>
<gene>
    <name evidence="1" type="ORF">Q3982_03490</name>
</gene>
<evidence type="ECO:0000313" key="2">
    <source>
        <dbReference type="Proteomes" id="UP001168575"/>
    </source>
</evidence>
<proteinExistence type="predicted"/>
<dbReference type="InterPro" id="IPR013785">
    <property type="entry name" value="Aldolase_TIM"/>
</dbReference>
<dbReference type="AlphaFoldDB" id="A0AA43U5X7"/>
<dbReference type="Gene3D" id="3.20.20.70">
    <property type="entry name" value="Aldolase class I"/>
    <property type="match status" value="1"/>
</dbReference>
<accession>A0AA43U5X7</accession>
<comment type="caution">
    <text evidence="1">The sequence shown here is derived from an EMBL/GenBank/DDBJ whole genome shotgun (WGS) entry which is preliminary data.</text>
</comment>
<protein>
    <submittedName>
        <fullName evidence="1">4Fe-4S cluster-binding domain-containing protein</fullName>
    </submittedName>
</protein>
<reference evidence="1" key="1">
    <citation type="submission" date="2023-07" db="EMBL/GenBank/DDBJ databases">
        <title>Between Cages and Wild: Unraveling the Impact of Captivity on Animal Microbiomes and Antimicrobial Resistance.</title>
        <authorList>
            <person name="Schmartz G.P."/>
            <person name="Rehner J."/>
            <person name="Schuff M.J."/>
            <person name="Becker S.L."/>
            <person name="Kravczyk M."/>
            <person name="Gurevich A."/>
            <person name="Francke R."/>
            <person name="Mueller R."/>
            <person name="Keller V."/>
            <person name="Keller A."/>
        </authorList>
    </citation>
    <scope>NUCLEOTIDE SEQUENCE</scope>
    <source>
        <strain evidence="1">S12M_St_49</strain>
    </source>
</reference>
<organism evidence="1 2">
    <name type="scientific">Phoenicibacter congonensis</name>
    <dbReference type="NCBI Taxonomy" id="1944646"/>
    <lineage>
        <taxon>Bacteria</taxon>
        <taxon>Bacillati</taxon>
        <taxon>Actinomycetota</taxon>
        <taxon>Coriobacteriia</taxon>
        <taxon>Eggerthellales</taxon>
        <taxon>Eggerthellaceae</taxon>
        <taxon>Phoenicibacter</taxon>
    </lineage>
</organism>
<keyword evidence="2" id="KW-1185">Reference proteome</keyword>